<dbReference type="InterPro" id="IPR035892">
    <property type="entry name" value="C2_domain_sf"/>
</dbReference>
<dbReference type="InterPro" id="IPR001752">
    <property type="entry name" value="Kinesin_motor_dom"/>
</dbReference>
<dbReference type="AlphaFoldDB" id="A0A1X0PAG9"/>
<protein>
    <submittedName>
        <fullName evidence="7">Kinesin</fullName>
    </submittedName>
</protein>
<keyword evidence="4" id="KW-0547">Nucleotide-binding</keyword>
<dbReference type="PROSITE" id="PS50067">
    <property type="entry name" value="KINESIN_MOTOR_2"/>
    <property type="match status" value="1"/>
</dbReference>
<dbReference type="FunFam" id="3.40.850.10:FF:000116">
    <property type="entry name" value="Putative kinesin"/>
    <property type="match status" value="1"/>
</dbReference>
<comment type="similarity">
    <text evidence="4">Belongs to the TRAFAC class myosin-kinesin ATPase superfamily. Kinesin family.</text>
</comment>
<dbReference type="GO" id="GO:0003777">
    <property type="term" value="F:microtubule motor activity"/>
    <property type="evidence" value="ECO:0007669"/>
    <property type="project" value="InterPro"/>
</dbReference>
<dbReference type="SUPFAM" id="SSF52540">
    <property type="entry name" value="P-loop containing nucleoside triphosphate hydrolases"/>
    <property type="match status" value="1"/>
</dbReference>
<evidence type="ECO:0000256" key="1">
    <source>
        <dbReference type="ARBA" id="ARBA00022701"/>
    </source>
</evidence>
<keyword evidence="8" id="KW-1185">Reference proteome</keyword>
<keyword evidence="1" id="KW-0493">Microtubule</keyword>
<dbReference type="OrthoDB" id="3176171at2759"/>
<dbReference type="Proteomes" id="UP000192257">
    <property type="component" value="Unassembled WGS sequence"/>
</dbReference>
<name>A0A1X0PAG9_9TRYP</name>
<dbReference type="Gene3D" id="3.40.850.10">
    <property type="entry name" value="Kinesin motor domain"/>
    <property type="match status" value="1"/>
</dbReference>
<dbReference type="EMBL" id="NBCO01000001">
    <property type="protein sequence ID" value="ORC93450.1"/>
    <property type="molecule type" value="Genomic_DNA"/>
</dbReference>
<dbReference type="GeneID" id="39980788"/>
<dbReference type="GO" id="GO:0008017">
    <property type="term" value="F:microtubule binding"/>
    <property type="evidence" value="ECO:0007669"/>
    <property type="project" value="InterPro"/>
</dbReference>
<dbReference type="PANTHER" id="PTHR47968">
    <property type="entry name" value="CENTROMERE PROTEIN E"/>
    <property type="match status" value="1"/>
</dbReference>
<dbReference type="InterPro" id="IPR036961">
    <property type="entry name" value="Kinesin_motor_dom_sf"/>
</dbReference>
<reference evidence="7 8" key="1">
    <citation type="submission" date="2017-03" db="EMBL/GenBank/DDBJ databases">
        <title>An alternative strategy for trypanosome survival in the mammalian bloodstream revealed through genome and transcriptome analysis of the ubiquitous bovine parasite Trypanosoma (Megatrypanum) theileri.</title>
        <authorList>
            <person name="Kelly S."/>
            <person name="Ivens A."/>
            <person name="Mott A."/>
            <person name="O'Neill E."/>
            <person name="Emms D."/>
            <person name="Macleod O."/>
            <person name="Voorheis P."/>
            <person name="Matthews J."/>
            <person name="Matthews K."/>
            <person name="Carrington M."/>
        </authorList>
    </citation>
    <scope>NUCLEOTIDE SEQUENCE [LARGE SCALE GENOMIC DNA]</scope>
    <source>
        <strain evidence="7">Edinburgh</strain>
    </source>
</reference>
<evidence type="ECO:0000256" key="3">
    <source>
        <dbReference type="ARBA" id="ARBA00023175"/>
    </source>
</evidence>
<dbReference type="STRING" id="67003.A0A1X0PAG9"/>
<sequence>MTEANAVSPGPGARVQVSVRICPPRESEKVVLRSVPDDKKAVMVDHGGSKTVDVFKFDRVFTGPQDELYDEIGRPMLKEAFGGFNVCLFAYGQTGSGKTHSLFGDLNSKENCGIAPRFVQEMIEEAQRRVETDSGATIKFFVTMVEVYMEKVRDLLAPRVRGQEPESLEIHEDNQRRVYVKGAGVHPVLTLERMLELLKIGNANRQTGETKMNETSSRSHAVIQITISQKYESLEMRDVESVVLLVDLAGSERQSKTESTGIAFEEAKKINQSLLMLGRALNSFSDRKGGDAFISLRASKLTRILSESFGGNSKTWMLATVSPTAYNLTETISTLEYAQNAMAITNKAKVNDTKKNVELKQLKELVALLEAKLETVALEKQEKQEELSKLTWERDTLRQTVATTETNNTTKSKMEDALNSIRLSNIALRRRVEAASDGLVSSLDNKSSYKFFKGKCGISLESVFLGRRSSFSIGLLTDSGVLTEATLHIQLFPCGSHTGLRSDPMHLVGENLRFCLHVVGATGIPKAFGAHSFCKYTLLCDREGRYFTTPTVANSSNPNWSFAKLFEFPKLTPEVIKFFFEKPSFTFEVFGFSA</sequence>
<feature type="domain" description="Kinesin motor" evidence="6">
    <location>
        <begin position="14"/>
        <end position="344"/>
    </location>
</feature>
<accession>A0A1X0PAG9</accession>
<dbReference type="InterPro" id="IPR027640">
    <property type="entry name" value="Kinesin-like_fam"/>
</dbReference>
<evidence type="ECO:0000256" key="2">
    <source>
        <dbReference type="ARBA" id="ARBA00023054"/>
    </source>
</evidence>
<dbReference type="SMART" id="SM00129">
    <property type="entry name" value="KISc"/>
    <property type="match status" value="1"/>
</dbReference>
<evidence type="ECO:0000256" key="4">
    <source>
        <dbReference type="PROSITE-ProRule" id="PRU00283"/>
    </source>
</evidence>
<gene>
    <name evidence="7" type="ORF">TM35_000013270</name>
</gene>
<dbReference type="GO" id="GO:0005874">
    <property type="term" value="C:microtubule"/>
    <property type="evidence" value="ECO:0007669"/>
    <property type="project" value="UniProtKB-KW"/>
</dbReference>
<keyword evidence="4" id="KW-0067">ATP-binding</keyword>
<dbReference type="GO" id="GO:0005524">
    <property type="term" value="F:ATP binding"/>
    <property type="evidence" value="ECO:0007669"/>
    <property type="project" value="UniProtKB-UniRule"/>
</dbReference>
<dbReference type="RefSeq" id="XP_028887516.1">
    <property type="nucleotide sequence ID" value="XM_029021008.1"/>
</dbReference>
<organism evidence="7 8">
    <name type="scientific">Trypanosoma theileri</name>
    <dbReference type="NCBI Taxonomy" id="67003"/>
    <lineage>
        <taxon>Eukaryota</taxon>
        <taxon>Discoba</taxon>
        <taxon>Euglenozoa</taxon>
        <taxon>Kinetoplastea</taxon>
        <taxon>Metakinetoplastina</taxon>
        <taxon>Trypanosomatida</taxon>
        <taxon>Trypanosomatidae</taxon>
        <taxon>Trypanosoma</taxon>
    </lineage>
</organism>
<evidence type="ECO:0000313" key="7">
    <source>
        <dbReference type="EMBL" id="ORC93450.1"/>
    </source>
</evidence>
<comment type="caution">
    <text evidence="7">The sequence shown here is derived from an EMBL/GenBank/DDBJ whole genome shotgun (WGS) entry which is preliminary data.</text>
</comment>
<dbReference type="InterPro" id="IPR027417">
    <property type="entry name" value="P-loop_NTPase"/>
</dbReference>
<proteinExistence type="inferred from homology"/>
<dbReference type="PRINTS" id="PR00380">
    <property type="entry name" value="KINESINHEAVY"/>
</dbReference>
<keyword evidence="2 5" id="KW-0175">Coiled coil</keyword>
<dbReference type="GO" id="GO:0007018">
    <property type="term" value="P:microtubule-based movement"/>
    <property type="evidence" value="ECO:0007669"/>
    <property type="project" value="InterPro"/>
</dbReference>
<feature type="coiled-coil region" evidence="5">
    <location>
        <begin position="359"/>
        <end position="400"/>
    </location>
</feature>
<evidence type="ECO:0000259" key="6">
    <source>
        <dbReference type="PROSITE" id="PS50067"/>
    </source>
</evidence>
<feature type="binding site" evidence="4">
    <location>
        <begin position="92"/>
        <end position="99"/>
    </location>
    <ligand>
        <name>ATP</name>
        <dbReference type="ChEBI" id="CHEBI:30616"/>
    </ligand>
</feature>
<evidence type="ECO:0000256" key="5">
    <source>
        <dbReference type="SAM" id="Coils"/>
    </source>
</evidence>
<dbReference type="CDD" id="cd00106">
    <property type="entry name" value="KISc"/>
    <property type="match status" value="1"/>
</dbReference>
<dbReference type="PANTHER" id="PTHR47968:SF36">
    <property type="entry name" value="KINESIN HEAVY CHAIN ISOFORM X1"/>
    <property type="match status" value="1"/>
</dbReference>
<keyword evidence="3 4" id="KW-0505">Motor protein</keyword>
<dbReference type="SUPFAM" id="SSF49562">
    <property type="entry name" value="C2 domain (Calcium/lipid-binding domain, CaLB)"/>
    <property type="match status" value="1"/>
</dbReference>
<dbReference type="Pfam" id="PF00225">
    <property type="entry name" value="Kinesin"/>
    <property type="match status" value="1"/>
</dbReference>
<dbReference type="VEuPathDB" id="TriTrypDB:TM35_000013270"/>
<evidence type="ECO:0000313" key="8">
    <source>
        <dbReference type="Proteomes" id="UP000192257"/>
    </source>
</evidence>